<name>A0A9P9ARC1_9HYPO</name>
<dbReference type="InterPro" id="IPR010730">
    <property type="entry name" value="HET"/>
</dbReference>
<organism evidence="2 3">
    <name type="scientific">Thelonectria olida</name>
    <dbReference type="NCBI Taxonomy" id="1576542"/>
    <lineage>
        <taxon>Eukaryota</taxon>
        <taxon>Fungi</taxon>
        <taxon>Dikarya</taxon>
        <taxon>Ascomycota</taxon>
        <taxon>Pezizomycotina</taxon>
        <taxon>Sordariomycetes</taxon>
        <taxon>Hypocreomycetidae</taxon>
        <taxon>Hypocreales</taxon>
        <taxon>Nectriaceae</taxon>
        <taxon>Thelonectria</taxon>
    </lineage>
</organism>
<keyword evidence="3" id="KW-1185">Reference proteome</keyword>
<dbReference type="EMBL" id="JAGPYM010000007">
    <property type="protein sequence ID" value="KAH6892588.1"/>
    <property type="molecule type" value="Genomic_DNA"/>
</dbReference>
<dbReference type="InterPro" id="IPR052895">
    <property type="entry name" value="HetReg/Transcr_Mod"/>
</dbReference>
<reference evidence="2 3" key="1">
    <citation type="journal article" date="2021" name="Nat. Commun.">
        <title>Genetic determinants of endophytism in the Arabidopsis root mycobiome.</title>
        <authorList>
            <person name="Mesny F."/>
            <person name="Miyauchi S."/>
            <person name="Thiergart T."/>
            <person name="Pickel B."/>
            <person name="Atanasova L."/>
            <person name="Karlsson M."/>
            <person name="Huettel B."/>
            <person name="Barry K.W."/>
            <person name="Haridas S."/>
            <person name="Chen C."/>
            <person name="Bauer D."/>
            <person name="Andreopoulos W."/>
            <person name="Pangilinan J."/>
            <person name="LaButti K."/>
            <person name="Riley R."/>
            <person name="Lipzen A."/>
            <person name="Clum A."/>
            <person name="Drula E."/>
            <person name="Henrissat B."/>
            <person name="Kohler A."/>
            <person name="Grigoriev I.V."/>
            <person name="Martin F.M."/>
            <person name="Hacquard S."/>
        </authorList>
    </citation>
    <scope>NUCLEOTIDE SEQUENCE [LARGE SCALE GENOMIC DNA]</scope>
    <source>
        <strain evidence="2 3">MPI-CAGE-CH-0241</strain>
    </source>
</reference>
<dbReference type="AlphaFoldDB" id="A0A9P9ARC1"/>
<evidence type="ECO:0000313" key="2">
    <source>
        <dbReference type="EMBL" id="KAH6892588.1"/>
    </source>
</evidence>
<dbReference type="PANTHER" id="PTHR24148">
    <property type="entry name" value="ANKYRIN REPEAT DOMAIN-CONTAINING PROTEIN 39 HOMOLOG-RELATED"/>
    <property type="match status" value="1"/>
</dbReference>
<dbReference type="Pfam" id="PF06985">
    <property type="entry name" value="HET"/>
    <property type="match status" value="1"/>
</dbReference>
<feature type="non-terminal residue" evidence="2">
    <location>
        <position position="1"/>
    </location>
</feature>
<protein>
    <submittedName>
        <fullName evidence="2">Heterokaryon incompatibility protein-domain-containing protein</fullName>
    </submittedName>
</protein>
<evidence type="ECO:0000313" key="3">
    <source>
        <dbReference type="Proteomes" id="UP000777438"/>
    </source>
</evidence>
<feature type="domain" description="Heterokaryon incompatibility" evidence="1">
    <location>
        <begin position="39"/>
        <end position="176"/>
    </location>
</feature>
<comment type="caution">
    <text evidence="2">The sequence shown here is derived from an EMBL/GenBank/DDBJ whole genome shotgun (WGS) entry which is preliminary data.</text>
</comment>
<feature type="non-terminal residue" evidence="2">
    <location>
        <position position="446"/>
    </location>
</feature>
<accession>A0A9P9ARC1</accession>
<dbReference type="OrthoDB" id="2157530at2759"/>
<dbReference type="PANTHER" id="PTHR24148:SF79">
    <property type="entry name" value="HETEROKARYON INCOMPATIBILITY DOMAIN-CONTAINING PROTEIN"/>
    <property type="match status" value="1"/>
</dbReference>
<dbReference type="Proteomes" id="UP000777438">
    <property type="component" value="Unassembled WGS sequence"/>
</dbReference>
<evidence type="ECO:0000259" key="1">
    <source>
        <dbReference type="Pfam" id="PF06985"/>
    </source>
</evidence>
<gene>
    <name evidence="2" type="ORF">B0T10DRAFT_594404</name>
</gene>
<proteinExistence type="predicted"/>
<sequence>YTPLTGSRQFRVLLLHPGQDDDPISCSLEVETLWDGATFEALSYVWGGGDPKNRILLDGDSFLVRDNLFDALTRLRNDAQVRRLWVDAICINQDDVLERNSQVRLMTELYSAASKVLVWLGVDDQIASAFKAISEMRANAFRRLGQGHTDSYAKWDNRASYMLQNLYFERAWIFQEVVSSEGATIYCGSSYEDSVSGRRFPITDSLPWEDLTELYHALGEELLQKENPDTYISLIGPLCLAQNQRRSRKGHLFHLLPLLELRRNSKATDPRDKIYALLELSADGEGGRFPVDYRLSVAEVYTNAALFLIQSRKDLRVLSAVQHSEESRSDLPSWVPDWREPWKVKPLVFRPPTRPEVENTDRSLPNVGMMAKLELVTFQRGEFTSIDDTGTSFAAATGRPLELESSDNPAELRLKGTSFAKIRVVINFYNDILKVRSKNSANVVLT</sequence>